<evidence type="ECO:0000313" key="13">
    <source>
        <dbReference type="EMBL" id="MBD2858716.1"/>
    </source>
</evidence>
<dbReference type="Proteomes" id="UP000610558">
    <property type="component" value="Unassembled WGS sequence"/>
</dbReference>
<evidence type="ECO:0000256" key="9">
    <source>
        <dbReference type="ARBA" id="ARBA00025772"/>
    </source>
</evidence>
<evidence type="ECO:0000256" key="7">
    <source>
        <dbReference type="ARBA" id="ARBA00022989"/>
    </source>
</evidence>
<evidence type="ECO:0000256" key="10">
    <source>
        <dbReference type="ARBA" id="ARBA00030775"/>
    </source>
</evidence>
<dbReference type="SUPFAM" id="SSF54523">
    <property type="entry name" value="Pili subunits"/>
    <property type="match status" value="1"/>
</dbReference>
<keyword evidence="6 11" id="KW-0812">Transmembrane</keyword>
<evidence type="ECO:0000256" key="3">
    <source>
        <dbReference type="ARBA" id="ARBA00022475"/>
    </source>
</evidence>
<dbReference type="Gene3D" id="3.55.40.10">
    <property type="entry name" value="minor pseudopilin epsh domain"/>
    <property type="match status" value="1"/>
</dbReference>
<comment type="similarity">
    <text evidence="9">Belongs to the GSP H family.</text>
</comment>
<name>A0A927C322_9GAMM</name>
<dbReference type="GO" id="GO:0005886">
    <property type="term" value="C:plasma membrane"/>
    <property type="evidence" value="ECO:0007669"/>
    <property type="project" value="UniProtKB-SubCell"/>
</dbReference>
<dbReference type="GO" id="GO:0015628">
    <property type="term" value="P:protein secretion by the type II secretion system"/>
    <property type="evidence" value="ECO:0007669"/>
    <property type="project" value="InterPro"/>
</dbReference>
<evidence type="ECO:0000259" key="12">
    <source>
        <dbReference type="Pfam" id="PF12019"/>
    </source>
</evidence>
<evidence type="ECO:0000313" key="14">
    <source>
        <dbReference type="Proteomes" id="UP000610558"/>
    </source>
</evidence>
<comment type="caution">
    <text evidence="13">The sequence shown here is derived from an EMBL/GenBank/DDBJ whole genome shotgun (WGS) entry which is preliminary data.</text>
</comment>
<dbReference type="GO" id="GO:0015627">
    <property type="term" value="C:type II protein secretion system complex"/>
    <property type="evidence" value="ECO:0007669"/>
    <property type="project" value="InterPro"/>
</dbReference>
<comment type="subcellular location">
    <subcellularLocation>
        <location evidence="1">Cell inner membrane</location>
        <topology evidence="1">Single-pass membrane protein</topology>
    </subcellularLocation>
</comment>
<evidence type="ECO:0000256" key="1">
    <source>
        <dbReference type="ARBA" id="ARBA00004377"/>
    </source>
</evidence>
<keyword evidence="3" id="KW-1003">Cell membrane</keyword>
<accession>A0A927C322</accession>
<organism evidence="13 14">
    <name type="scientific">Spongiibacter pelagi</name>
    <dbReference type="NCBI Taxonomy" id="2760804"/>
    <lineage>
        <taxon>Bacteria</taxon>
        <taxon>Pseudomonadati</taxon>
        <taxon>Pseudomonadota</taxon>
        <taxon>Gammaproteobacteria</taxon>
        <taxon>Cellvibrionales</taxon>
        <taxon>Spongiibacteraceae</taxon>
        <taxon>Spongiibacter</taxon>
    </lineage>
</organism>
<dbReference type="RefSeq" id="WP_190764303.1">
    <property type="nucleotide sequence ID" value="NZ_JACXLD010000003.1"/>
</dbReference>
<dbReference type="EMBL" id="JACXLD010000003">
    <property type="protein sequence ID" value="MBD2858716.1"/>
    <property type="molecule type" value="Genomic_DNA"/>
</dbReference>
<evidence type="ECO:0000256" key="2">
    <source>
        <dbReference type="ARBA" id="ARBA00021549"/>
    </source>
</evidence>
<dbReference type="Pfam" id="PF12019">
    <property type="entry name" value="GspH"/>
    <property type="match status" value="1"/>
</dbReference>
<reference evidence="13" key="1">
    <citation type="submission" date="2020-09" db="EMBL/GenBank/DDBJ databases">
        <authorList>
            <person name="Yoon J.-W."/>
        </authorList>
    </citation>
    <scope>NUCLEOTIDE SEQUENCE</scope>
    <source>
        <strain evidence="13">KMU-158</strain>
    </source>
</reference>
<proteinExistence type="inferred from homology"/>
<dbReference type="InterPro" id="IPR022346">
    <property type="entry name" value="T2SS_GspH"/>
</dbReference>
<keyword evidence="7 11" id="KW-1133">Transmembrane helix</keyword>
<feature type="domain" description="General secretion pathway GspH" evidence="12">
    <location>
        <begin position="43"/>
        <end position="151"/>
    </location>
</feature>
<evidence type="ECO:0000256" key="11">
    <source>
        <dbReference type="SAM" id="Phobius"/>
    </source>
</evidence>
<keyword evidence="14" id="KW-1185">Reference proteome</keyword>
<evidence type="ECO:0000256" key="5">
    <source>
        <dbReference type="ARBA" id="ARBA00022519"/>
    </source>
</evidence>
<dbReference type="NCBIfam" id="TIGR02532">
    <property type="entry name" value="IV_pilin_GFxxxE"/>
    <property type="match status" value="1"/>
</dbReference>
<evidence type="ECO:0000256" key="4">
    <source>
        <dbReference type="ARBA" id="ARBA00022481"/>
    </source>
</evidence>
<feature type="transmembrane region" description="Helical" evidence="11">
    <location>
        <begin position="12"/>
        <end position="31"/>
    </location>
</feature>
<keyword evidence="8 11" id="KW-0472">Membrane</keyword>
<keyword evidence="4" id="KW-0488">Methylation</keyword>
<gene>
    <name evidence="13" type="ORF">IB286_06795</name>
</gene>
<evidence type="ECO:0000256" key="6">
    <source>
        <dbReference type="ARBA" id="ARBA00022692"/>
    </source>
</evidence>
<dbReference type="AlphaFoldDB" id="A0A927C322"/>
<sequence length="170" mass="18739">MQTQKGTTLIELIVALCVIAILSLVGVPAFSEFISEHKQRSVAQSLQRALNHSRAMAIYHQQPVTLWNINGSWQGKLEMFLDTDGNGEKADEEAVLRTITTHSDINILGNRHLKKAVTYYPDGSARRPSGAFQTGTLTICRAGEPGITELVLSIGGRLRREYDASEVCEE</sequence>
<evidence type="ECO:0000256" key="8">
    <source>
        <dbReference type="ARBA" id="ARBA00023136"/>
    </source>
</evidence>
<dbReference type="InterPro" id="IPR045584">
    <property type="entry name" value="Pilin-like"/>
</dbReference>
<keyword evidence="5" id="KW-0997">Cell inner membrane</keyword>
<dbReference type="InterPro" id="IPR012902">
    <property type="entry name" value="N_methyl_site"/>
</dbReference>
<protein>
    <recommendedName>
        <fullName evidence="2">Type II secretion system protein H</fullName>
    </recommendedName>
    <alternativeName>
        <fullName evidence="10">General secretion pathway protein H</fullName>
    </alternativeName>
</protein>